<feature type="region of interest" description="Disordered" evidence="6">
    <location>
        <begin position="330"/>
        <end position="461"/>
    </location>
</feature>
<evidence type="ECO:0000256" key="2">
    <source>
        <dbReference type="ARBA" id="ARBA00023015"/>
    </source>
</evidence>
<dbReference type="NCBIfam" id="TIGR02937">
    <property type="entry name" value="sigma70-ECF"/>
    <property type="match status" value="1"/>
</dbReference>
<keyword evidence="3" id="KW-0731">Sigma factor</keyword>
<feature type="domain" description="RNA polymerase sigma-70 region 2" evidence="7">
    <location>
        <begin position="39"/>
        <end position="106"/>
    </location>
</feature>
<dbReference type="Gene3D" id="1.10.1740.10">
    <property type="match status" value="1"/>
</dbReference>
<dbReference type="InterPro" id="IPR013324">
    <property type="entry name" value="RNA_pol_sigma_r3/r4-like"/>
</dbReference>
<evidence type="ECO:0000256" key="1">
    <source>
        <dbReference type="ARBA" id="ARBA00010641"/>
    </source>
</evidence>
<reference evidence="9 10" key="1">
    <citation type="journal article" date="2019" name="Emerg. Microbes Infect.">
        <title>Comprehensive subspecies identification of 175 nontuberculous mycobacteria species based on 7547 genomic profiles.</title>
        <authorList>
            <person name="Matsumoto Y."/>
            <person name="Kinjo T."/>
            <person name="Motooka D."/>
            <person name="Nabeya D."/>
            <person name="Jung N."/>
            <person name="Uechi K."/>
            <person name="Horii T."/>
            <person name="Iida T."/>
            <person name="Fujita J."/>
            <person name="Nakamura S."/>
        </authorList>
    </citation>
    <scope>NUCLEOTIDE SEQUENCE [LARGE SCALE GENOMIC DNA]</scope>
    <source>
        <strain evidence="9 10">JCM 6377</strain>
    </source>
</reference>
<dbReference type="GO" id="GO:0016987">
    <property type="term" value="F:sigma factor activity"/>
    <property type="evidence" value="ECO:0007669"/>
    <property type="project" value="UniProtKB-KW"/>
</dbReference>
<dbReference type="InterPro" id="IPR013249">
    <property type="entry name" value="RNA_pol_sigma70_r4_t2"/>
</dbReference>
<feature type="compositionally biased region" description="Low complexity" evidence="6">
    <location>
        <begin position="413"/>
        <end position="424"/>
    </location>
</feature>
<evidence type="ECO:0000256" key="5">
    <source>
        <dbReference type="ARBA" id="ARBA00023163"/>
    </source>
</evidence>
<dbReference type="PANTHER" id="PTHR43133">
    <property type="entry name" value="RNA POLYMERASE ECF-TYPE SIGMA FACTO"/>
    <property type="match status" value="1"/>
</dbReference>
<dbReference type="AlphaFoldDB" id="A0A7I9VWC5"/>
<evidence type="ECO:0000259" key="8">
    <source>
        <dbReference type="Pfam" id="PF08281"/>
    </source>
</evidence>
<feature type="compositionally biased region" description="Pro residues" evidence="6">
    <location>
        <begin position="331"/>
        <end position="372"/>
    </location>
</feature>
<evidence type="ECO:0000256" key="6">
    <source>
        <dbReference type="SAM" id="MobiDB-lite"/>
    </source>
</evidence>
<dbReference type="PRINTS" id="PR01217">
    <property type="entry name" value="PRICHEXTENSN"/>
</dbReference>
<evidence type="ECO:0000256" key="3">
    <source>
        <dbReference type="ARBA" id="ARBA00023082"/>
    </source>
</evidence>
<name>A0A7I9VWC5_MYCAG</name>
<protein>
    <recommendedName>
        <fullName evidence="11">RNA polymerase sigma-70 region 2 domain-containing protein</fullName>
    </recommendedName>
</protein>
<organism evidence="9 10">
    <name type="scientific">Mycolicibacterium agri</name>
    <name type="common">Mycobacterium agri</name>
    <dbReference type="NCBI Taxonomy" id="36811"/>
    <lineage>
        <taxon>Bacteria</taxon>
        <taxon>Bacillati</taxon>
        <taxon>Actinomycetota</taxon>
        <taxon>Actinomycetes</taxon>
        <taxon>Mycobacteriales</taxon>
        <taxon>Mycobacteriaceae</taxon>
        <taxon>Mycolicibacterium</taxon>
    </lineage>
</organism>
<dbReference type="GO" id="GO:0006352">
    <property type="term" value="P:DNA-templated transcription initiation"/>
    <property type="evidence" value="ECO:0007669"/>
    <property type="project" value="InterPro"/>
</dbReference>
<feature type="compositionally biased region" description="Pro residues" evidence="6">
    <location>
        <begin position="379"/>
        <end position="412"/>
    </location>
</feature>
<dbReference type="Proteomes" id="UP000465302">
    <property type="component" value="Unassembled WGS sequence"/>
</dbReference>
<feature type="domain" description="RNA polymerase sigma factor 70 region 4 type 2" evidence="8">
    <location>
        <begin position="136"/>
        <end position="184"/>
    </location>
</feature>
<dbReference type="SUPFAM" id="SSF88946">
    <property type="entry name" value="Sigma2 domain of RNA polymerase sigma factors"/>
    <property type="match status" value="1"/>
</dbReference>
<evidence type="ECO:0000313" key="10">
    <source>
        <dbReference type="Proteomes" id="UP000465302"/>
    </source>
</evidence>
<comment type="caution">
    <text evidence="9">The sequence shown here is derived from an EMBL/GenBank/DDBJ whole genome shotgun (WGS) entry which is preliminary data.</text>
</comment>
<evidence type="ECO:0000313" key="9">
    <source>
        <dbReference type="EMBL" id="GFG49663.1"/>
    </source>
</evidence>
<keyword evidence="5" id="KW-0804">Transcription</keyword>
<evidence type="ECO:0000259" key="7">
    <source>
        <dbReference type="Pfam" id="PF04542"/>
    </source>
</evidence>
<dbReference type="SUPFAM" id="SSF88659">
    <property type="entry name" value="Sigma3 and sigma4 domains of RNA polymerase sigma factors"/>
    <property type="match status" value="1"/>
</dbReference>
<evidence type="ECO:0000256" key="4">
    <source>
        <dbReference type="ARBA" id="ARBA00023125"/>
    </source>
</evidence>
<dbReference type="InterPro" id="IPR039425">
    <property type="entry name" value="RNA_pol_sigma-70-like"/>
</dbReference>
<dbReference type="GO" id="GO:0003677">
    <property type="term" value="F:DNA binding"/>
    <property type="evidence" value="ECO:0007669"/>
    <property type="project" value="UniProtKB-KW"/>
</dbReference>
<comment type="similarity">
    <text evidence="1">Belongs to the sigma-70 factor family. ECF subfamily.</text>
</comment>
<dbReference type="InterPro" id="IPR036388">
    <property type="entry name" value="WH-like_DNA-bd_sf"/>
</dbReference>
<dbReference type="InterPro" id="IPR007627">
    <property type="entry name" value="RNA_pol_sigma70_r2"/>
</dbReference>
<dbReference type="Pfam" id="PF08281">
    <property type="entry name" value="Sigma70_r4_2"/>
    <property type="match status" value="1"/>
</dbReference>
<proteinExistence type="inferred from homology"/>
<dbReference type="Gene3D" id="1.10.10.10">
    <property type="entry name" value="Winged helix-like DNA-binding domain superfamily/Winged helix DNA-binding domain"/>
    <property type="match status" value="1"/>
</dbReference>
<dbReference type="InterPro" id="IPR013325">
    <property type="entry name" value="RNA_pol_sigma_r2"/>
</dbReference>
<evidence type="ECO:0008006" key="11">
    <source>
        <dbReference type="Google" id="ProtNLM"/>
    </source>
</evidence>
<dbReference type="EMBL" id="BLKS01000001">
    <property type="protein sequence ID" value="GFG49663.1"/>
    <property type="molecule type" value="Genomic_DNA"/>
</dbReference>
<keyword evidence="2" id="KW-0805">Transcription regulation</keyword>
<dbReference type="PANTHER" id="PTHR43133:SF8">
    <property type="entry name" value="RNA POLYMERASE SIGMA FACTOR HI_1459-RELATED"/>
    <property type="match status" value="1"/>
</dbReference>
<sequence length="461" mass="50068">MGSTVMTAVPEWDIVGPSGTDAELVMASAAGDRDAFAGIYDRYAHRLHDFCCGMLRDRDSAADCVQDVFCIAAARMTQLREPDKLRPWLYAIARTEALRRLRDRQRETVSDELPDAESDDPSPELLAARTELADLVAEAAGGLSDRDRSVLELAYRHGLDGADLAQALGVSQSTAHVIAHRLRETIERTLGALLVSRGVRADPDRCADLAEILAGWDGTFTVLMRKRISRHIEKCAVCSEERRRLVNPVALLGAAPVFIPAPQWLRDRTLGEIELVNATDTIGGGARHGVRDKLPAVLFTIALLASLGLTVIWLQQRNTVAVTPVEVSQTVPPPVAPVKPNNTPPPTAKVLPPPAEPPSPRQAPTVQAPPPRVVEQPPVVEPQPEPPPAPPPVVDEPPPVVEDPPPVSPDPIPEWQWPEWQWPQWPQPDPERPGVGRLTGPSDIVIDQPGPQRVPDSAPPP</sequence>
<gene>
    <name evidence="9" type="ORF">MAGR_11040</name>
</gene>
<dbReference type="Pfam" id="PF04542">
    <property type="entry name" value="Sigma70_r2"/>
    <property type="match status" value="1"/>
</dbReference>
<accession>A0A7I9VWC5</accession>
<keyword evidence="4" id="KW-0238">DNA-binding</keyword>
<dbReference type="InterPro" id="IPR014284">
    <property type="entry name" value="RNA_pol_sigma-70_dom"/>
</dbReference>